<dbReference type="Gene3D" id="3.40.140.10">
    <property type="entry name" value="Cytidine Deaminase, domain 2"/>
    <property type="match status" value="1"/>
</dbReference>
<evidence type="ECO:0000259" key="13">
    <source>
        <dbReference type="PROSITE" id="PS51747"/>
    </source>
</evidence>
<dbReference type="RefSeq" id="WP_379863895.1">
    <property type="nucleotide sequence ID" value="NZ_JBHTBW010000015.1"/>
</dbReference>
<dbReference type="PANTHER" id="PTHR11644:SF2">
    <property type="entry name" value="CYTIDINE DEAMINASE"/>
    <property type="match status" value="1"/>
</dbReference>
<dbReference type="Proteomes" id="UP001596500">
    <property type="component" value="Unassembled WGS sequence"/>
</dbReference>
<gene>
    <name evidence="14" type="ORF">ACFQNG_05585</name>
</gene>
<organism evidence="14 15">
    <name type="scientific">Laceyella putida</name>
    <dbReference type="NCBI Taxonomy" id="110101"/>
    <lineage>
        <taxon>Bacteria</taxon>
        <taxon>Bacillati</taxon>
        <taxon>Bacillota</taxon>
        <taxon>Bacilli</taxon>
        <taxon>Bacillales</taxon>
        <taxon>Thermoactinomycetaceae</taxon>
        <taxon>Laceyella</taxon>
    </lineage>
</organism>
<dbReference type="InterPro" id="IPR002125">
    <property type="entry name" value="CMP_dCMP_dom"/>
</dbReference>
<evidence type="ECO:0000256" key="5">
    <source>
        <dbReference type="ARBA" id="ARBA00018266"/>
    </source>
</evidence>
<proteinExistence type="inferred from homology"/>
<reference evidence="15" key="1">
    <citation type="journal article" date="2019" name="Int. J. Syst. Evol. Microbiol.">
        <title>The Global Catalogue of Microorganisms (GCM) 10K type strain sequencing project: providing services to taxonomists for standard genome sequencing and annotation.</title>
        <authorList>
            <consortium name="The Broad Institute Genomics Platform"/>
            <consortium name="The Broad Institute Genome Sequencing Center for Infectious Disease"/>
            <person name="Wu L."/>
            <person name="Ma J."/>
        </authorList>
    </citation>
    <scope>NUCLEOTIDE SEQUENCE [LARGE SCALE GENOMIC DNA]</scope>
    <source>
        <strain evidence="15">CGMCC 1.12942</strain>
    </source>
</reference>
<feature type="domain" description="CMP/dCMP-type deaminase" evidence="13">
    <location>
        <begin position="6"/>
        <end position="133"/>
    </location>
</feature>
<dbReference type="InterPro" id="IPR016192">
    <property type="entry name" value="APOBEC/CMP_deaminase_Zn-bd"/>
</dbReference>
<comment type="caution">
    <text evidence="14">The sequence shown here is derived from an EMBL/GenBank/DDBJ whole genome shotgun (WGS) entry which is preliminary data.</text>
</comment>
<keyword evidence="7 12" id="KW-0378">Hydrolase</keyword>
<dbReference type="InterPro" id="IPR050202">
    <property type="entry name" value="Cyt/Deoxycyt_deaminase"/>
</dbReference>
<dbReference type="EC" id="3.5.4.5" evidence="4 12"/>
<comment type="function">
    <text evidence="2 12">This enzyme scavenges exogenous and endogenous cytidine and 2'-deoxycytidine for UMP synthesis.</text>
</comment>
<evidence type="ECO:0000256" key="10">
    <source>
        <dbReference type="ARBA" id="ARBA00049252"/>
    </source>
</evidence>
<keyword evidence="8 12" id="KW-0862">Zinc</keyword>
<comment type="catalytic activity">
    <reaction evidence="11 12">
        <text>cytidine + H2O + H(+) = uridine + NH4(+)</text>
        <dbReference type="Rhea" id="RHEA:16069"/>
        <dbReference type="ChEBI" id="CHEBI:15377"/>
        <dbReference type="ChEBI" id="CHEBI:15378"/>
        <dbReference type="ChEBI" id="CHEBI:16704"/>
        <dbReference type="ChEBI" id="CHEBI:17562"/>
        <dbReference type="ChEBI" id="CHEBI:28938"/>
        <dbReference type="EC" id="3.5.4.5"/>
    </reaction>
</comment>
<evidence type="ECO:0000256" key="11">
    <source>
        <dbReference type="ARBA" id="ARBA00049558"/>
    </source>
</evidence>
<evidence type="ECO:0000256" key="7">
    <source>
        <dbReference type="ARBA" id="ARBA00022801"/>
    </source>
</evidence>
<dbReference type="InterPro" id="IPR006262">
    <property type="entry name" value="Cyt_deam_tetra"/>
</dbReference>
<evidence type="ECO:0000256" key="3">
    <source>
        <dbReference type="ARBA" id="ARBA00006576"/>
    </source>
</evidence>
<dbReference type="CDD" id="cd01283">
    <property type="entry name" value="cytidine_deaminase"/>
    <property type="match status" value="1"/>
</dbReference>
<dbReference type="PANTHER" id="PTHR11644">
    <property type="entry name" value="CYTIDINE DEAMINASE"/>
    <property type="match status" value="1"/>
</dbReference>
<dbReference type="NCBIfam" id="TIGR01354">
    <property type="entry name" value="cyt_deam_tetra"/>
    <property type="match status" value="1"/>
</dbReference>
<evidence type="ECO:0000256" key="8">
    <source>
        <dbReference type="ARBA" id="ARBA00022833"/>
    </source>
</evidence>
<dbReference type="PROSITE" id="PS00903">
    <property type="entry name" value="CYT_DCMP_DEAMINASES_1"/>
    <property type="match status" value="1"/>
</dbReference>
<sequence>MSKEKMEMKKLIEAAIEARERAYVPYSRFPVGAALLTKDGRIIKGCNIENAAYSLANCAERTALFKAMSEGYQDFEGIAVVADTPGPVSPCGACRQVMAELCPPEMKVWLTNLRGKTMVTTVGELLPGAFGKGDLDGNGQ</sequence>
<evidence type="ECO:0000313" key="15">
    <source>
        <dbReference type="Proteomes" id="UP001596500"/>
    </source>
</evidence>
<dbReference type="NCBIfam" id="NF004064">
    <property type="entry name" value="PRK05578.1"/>
    <property type="match status" value="1"/>
</dbReference>
<keyword evidence="6 12" id="KW-0479">Metal-binding</keyword>
<comment type="catalytic activity">
    <reaction evidence="10 12">
        <text>2'-deoxycytidine + H2O + H(+) = 2'-deoxyuridine + NH4(+)</text>
        <dbReference type="Rhea" id="RHEA:13433"/>
        <dbReference type="ChEBI" id="CHEBI:15377"/>
        <dbReference type="ChEBI" id="CHEBI:15378"/>
        <dbReference type="ChEBI" id="CHEBI:15698"/>
        <dbReference type="ChEBI" id="CHEBI:16450"/>
        <dbReference type="ChEBI" id="CHEBI:28938"/>
        <dbReference type="EC" id="3.5.4.5"/>
    </reaction>
</comment>
<evidence type="ECO:0000313" key="14">
    <source>
        <dbReference type="EMBL" id="MFC7440616.1"/>
    </source>
</evidence>
<evidence type="ECO:0000256" key="1">
    <source>
        <dbReference type="ARBA" id="ARBA00001947"/>
    </source>
</evidence>
<protein>
    <recommendedName>
        <fullName evidence="5 12">Cytidine deaminase</fullName>
        <ecNumber evidence="4 12">3.5.4.5</ecNumber>
    </recommendedName>
    <alternativeName>
        <fullName evidence="9 12">Cytidine aminohydrolase</fullName>
    </alternativeName>
</protein>
<name>A0ABW2RIQ2_9BACL</name>
<dbReference type="EMBL" id="JBHTBW010000015">
    <property type="protein sequence ID" value="MFC7440616.1"/>
    <property type="molecule type" value="Genomic_DNA"/>
</dbReference>
<evidence type="ECO:0000256" key="12">
    <source>
        <dbReference type="RuleBase" id="RU364006"/>
    </source>
</evidence>
<keyword evidence="15" id="KW-1185">Reference proteome</keyword>
<dbReference type="InterPro" id="IPR016193">
    <property type="entry name" value="Cytidine_deaminase-like"/>
</dbReference>
<dbReference type="SUPFAM" id="SSF53927">
    <property type="entry name" value="Cytidine deaminase-like"/>
    <property type="match status" value="1"/>
</dbReference>
<evidence type="ECO:0000256" key="4">
    <source>
        <dbReference type="ARBA" id="ARBA00012783"/>
    </source>
</evidence>
<evidence type="ECO:0000256" key="9">
    <source>
        <dbReference type="ARBA" id="ARBA00032005"/>
    </source>
</evidence>
<dbReference type="PROSITE" id="PS51747">
    <property type="entry name" value="CYT_DCMP_DEAMINASES_2"/>
    <property type="match status" value="1"/>
</dbReference>
<dbReference type="Pfam" id="PF00383">
    <property type="entry name" value="dCMP_cyt_deam_1"/>
    <property type="match status" value="1"/>
</dbReference>
<comment type="similarity">
    <text evidence="3 12">Belongs to the cytidine and deoxycytidylate deaminase family.</text>
</comment>
<evidence type="ECO:0000256" key="6">
    <source>
        <dbReference type="ARBA" id="ARBA00022723"/>
    </source>
</evidence>
<dbReference type="GO" id="GO:0004126">
    <property type="term" value="F:cytidine deaminase activity"/>
    <property type="evidence" value="ECO:0007669"/>
    <property type="project" value="UniProtKB-EC"/>
</dbReference>
<accession>A0ABW2RIQ2</accession>
<comment type="cofactor">
    <cofactor evidence="1 12">
        <name>Zn(2+)</name>
        <dbReference type="ChEBI" id="CHEBI:29105"/>
    </cofactor>
</comment>
<evidence type="ECO:0000256" key="2">
    <source>
        <dbReference type="ARBA" id="ARBA00003949"/>
    </source>
</evidence>